<dbReference type="AlphaFoldDB" id="A0A7S1KTC6"/>
<dbReference type="PANTHER" id="PTHR12774:SF2">
    <property type="entry name" value="PEROXISOMAL BIOGENESIS FACTOR 19"/>
    <property type="match status" value="1"/>
</dbReference>
<protein>
    <recommendedName>
        <fullName evidence="3">Peroxin-19</fullName>
    </recommendedName>
</protein>
<accession>A0A7S1KTC6</accession>
<dbReference type="InterPro" id="IPR006708">
    <property type="entry name" value="Pex19"/>
</dbReference>
<feature type="compositionally biased region" description="Basic and acidic residues" evidence="1">
    <location>
        <begin position="172"/>
        <end position="186"/>
    </location>
</feature>
<evidence type="ECO:0008006" key="3">
    <source>
        <dbReference type="Google" id="ProtNLM"/>
    </source>
</evidence>
<dbReference type="InterPro" id="IPR038322">
    <property type="entry name" value="Pex19_C_sf"/>
</dbReference>
<feature type="region of interest" description="Disordered" evidence="1">
    <location>
        <begin position="330"/>
        <end position="354"/>
    </location>
</feature>
<feature type="region of interest" description="Disordered" evidence="1">
    <location>
        <begin position="29"/>
        <end position="102"/>
    </location>
</feature>
<feature type="compositionally biased region" description="Basic and acidic residues" evidence="1">
    <location>
        <begin position="79"/>
        <end position="97"/>
    </location>
</feature>
<sequence>MSSSYDHDPDLDPELNDILNDALIDFDTLSTTTNTQQPNTQQQQQQQSGTSSQHKLGDQSSTDEQQREPSLEEQAELEELTRKMKEMLSGLDMDHGTSADANVDLSEEDLFKNFSDEEKKMFTTISQQMGKLFNDDMKTHENSQEGEELPAGGEQQKDLDDMINETLSMLNKEPESWSQDENRFRSTETNSGAEEANPDELLKDMLKMFSGGASSNGEGVEGKSSDEPVDEDKMYGILENMMQTLMSPDILHEPMQKLVEQYPKWLDEKKGTADPELYEKVEQQYKYAKQICDVYDNKSFPGCLEEVMELMKEMQECGQPPEEIVQAITDEGGEMPQFPSMPDASSLGKQCPVQ</sequence>
<dbReference type="PANTHER" id="PTHR12774">
    <property type="entry name" value="PEROXISOMAL BIOGENESIS FACTOR 19"/>
    <property type="match status" value="1"/>
</dbReference>
<evidence type="ECO:0000256" key="1">
    <source>
        <dbReference type="SAM" id="MobiDB-lite"/>
    </source>
</evidence>
<feature type="compositionally biased region" description="Low complexity" evidence="1">
    <location>
        <begin position="30"/>
        <end position="53"/>
    </location>
</feature>
<dbReference type="GO" id="GO:0033328">
    <property type="term" value="F:peroxisome membrane targeting sequence binding"/>
    <property type="evidence" value="ECO:0007669"/>
    <property type="project" value="TreeGrafter"/>
</dbReference>
<dbReference type="Pfam" id="PF04614">
    <property type="entry name" value="Pex19"/>
    <property type="match status" value="1"/>
</dbReference>
<proteinExistence type="predicted"/>
<reference evidence="2" key="1">
    <citation type="submission" date="2021-01" db="EMBL/GenBank/DDBJ databases">
        <authorList>
            <person name="Corre E."/>
            <person name="Pelletier E."/>
            <person name="Niang G."/>
            <person name="Scheremetjew M."/>
            <person name="Finn R."/>
            <person name="Kale V."/>
            <person name="Holt S."/>
            <person name="Cochrane G."/>
            <person name="Meng A."/>
            <person name="Brown T."/>
            <person name="Cohen L."/>
        </authorList>
    </citation>
    <scope>NUCLEOTIDE SEQUENCE</scope>
    <source>
        <strain evidence="2">WS</strain>
    </source>
</reference>
<dbReference type="GO" id="GO:0005778">
    <property type="term" value="C:peroxisomal membrane"/>
    <property type="evidence" value="ECO:0007669"/>
    <property type="project" value="TreeGrafter"/>
</dbReference>
<evidence type="ECO:0000313" key="2">
    <source>
        <dbReference type="EMBL" id="CAD9085334.1"/>
    </source>
</evidence>
<feature type="region of interest" description="Disordered" evidence="1">
    <location>
        <begin position="171"/>
        <end position="197"/>
    </location>
</feature>
<feature type="compositionally biased region" description="Basic and acidic residues" evidence="1">
    <location>
        <begin position="220"/>
        <end position="229"/>
    </location>
</feature>
<name>A0A7S1KTC6_9EUKA</name>
<dbReference type="GO" id="GO:0045046">
    <property type="term" value="P:protein import into peroxisome membrane"/>
    <property type="evidence" value="ECO:0007669"/>
    <property type="project" value="TreeGrafter"/>
</dbReference>
<organism evidence="2">
    <name type="scientific">Percolomonas cosmopolitus</name>
    <dbReference type="NCBI Taxonomy" id="63605"/>
    <lineage>
        <taxon>Eukaryota</taxon>
        <taxon>Discoba</taxon>
        <taxon>Heterolobosea</taxon>
        <taxon>Tetramitia</taxon>
        <taxon>Eutetramitia</taxon>
        <taxon>Percolomonadidae</taxon>
        <taxon>Percolomonas</taxon>
    </lineage>
</organism>
<dbReference type="Gene3D" id="1.20.120.900">
    <property type="entry name" value="Pex19, mPTS binding domain"/>
    <property type="match status" value="1"/>
</dbReference>
<dbReference type="EMBL" id="HBGD01010444">
    <property type="protein sequence ID" value="CAD9085334.1"/>
    <property type="molecule type" value="Transcribed_RNA"/>
</dbReference>
<gene>
    <name evidence="2" type="ORF">PCOS0759_LOCUS8588</name>
</gene>
<feature type="region of interest" description="Disordered" evidence="1">
    <location>
        <begin position="210"/>
        <end position="229"/>
    </location>
</feature>